<evidence type="ECO:0000313" key="1">
    <source>
        <dbReference type="EMBL" id="GAT33865.1"/>
    </source>
</evidence>
<dbReference type="RefSeq" id="WP_075079548.1">
    <property type="nucleotide sequence ID" value="NZ_BDCO01000002.1"/>
</dbReference>
<proteinExistence type="predicted"/>
<dbReference type="STRING" id="690879.TSACC_22285"/>
<dbReference type="Proteomes" id="UP000076023">
    <property type="component" value="Unassembled WGS sequence"/>
</dbReference>
<protein>
    <recommendedName>
        <fullName evidence="3">Beta-ketoacyl synthase N-terminal domain-containing protein</fullName>
    </recommendedName>
</protein>
<organism evidence="1 2">
    <name type="scientific">Terrimicrobium sacchariphilum</name>
    <dbReference type="NCBI Taxonomy" id="690879"/>
    <lineage>
        <taxon>Bacteria</taxon>
        <taxon>Pseudomonadati</taxon>
        <taxon>Verrucomicrobiota</taxon>
        <taxon>Terrimicrobiia</taxon>
        <taxon>Terrimicrobiales</taxon>
        <taxon>Terrimicrobiaceae</taxon>
        <taxon>Terrimicrobium</taxon>
    </lineage>
</organism>
<dbReference type="InterPro" id="IPR016039">
    <property type="entry name" value="Thiolase-like"/>
</dbReference>
<reference evidence="2" key="1">
    <citation type="journal article" date="2017" name="Genome Announc.">
        <title>Draft Genome Sequence of Terrimicrobium sacchariphilum NM-5T, a Facultative Anaerobic Soil Bacterium of the Class Spartobacteria.</title>
        <authorList>
            <person name="Qiu Y.L."/>
            <person name="Tourlousse D.M."/>
            <person name="Matsuura N."/>
            <person name="Ohashi A."/>
            <person name="Sekiguchi Y."/>
        </authorList>
    </citation>
    <scope>NUCLEOTIDE SEQUENCE [LARGE SCALE GENOMIC DNA]</scope>
    <source>
        <strain evidence="2">NM-5</strain>
    </source>
</reference>
<gene>
    <name evidence="1" type="ORF">TSACC_22285</name>
</gene>
<dbReference type="SUPFAM" id="SSF53901">
    <property type="entry name" value="Thiolase-like"/>
    <property type="match status" value="1"/>
</dbReference>
<sequence length="333" mass="35070">MSLRIIGSGWVTPVGRTQAEVISRVKENLPAIPTQPEGYETPVLPIDASLITDVSGLPRLRRSSVISHFAVAAALDALAGLSLREDELASLPILFLAGDGSVVYTRRFYQDIVTRGPGSGSPLLFPETVYNAPASHVAAALGLKDEALTFVGDGAAALAALDSVRALVHSREQKRCLVIAAQELDRINASAYLRWGLSRDLLPSEGAGALLLDSSVEDRGIVFTHGGYSFGSNPDALSKLTRILQSIPPKCVPHACISSMAGSNVAAVEREAIKKVFPEISFVSSGPFFGESLAASTMQQVILAHHLVACGEYGRVLVASAGYHGQVCATVLA</sequence>
<dbReference type="EMBL" id="BDCO01000002">
    <property type="protein sequence ID" value="GAT33865.1"/>
    <property type="molecule type" value="Genomic_DNA"/>
</dbReference>
<dbReference type="OrthoDB" id="185619at2"/>
<dbReference type="AlphaFoldDB" id="A0A146G834"/>
<evidence type="ECO:0000313" key="2">
    <source>
        <dbReference type="Proteomes" id="UP000076023"/>
    </source>
</evidence>
<dbReference type="GO" id="GO:0016746">
    <property type="term" value="F:acyltransferase activity"/>
    <property type="evidence" value="ECO:0007669"/>
    <property type="project" value="InterPro"/>
</dbReference>
<keyword evidence="2" id="KW-1185">Reference proteome</keyword>
<dbReference type="Gene3D" id="3.40.47.10">
    <property type="match status" value="1"/>
</dbReference>
<accession>A0A146G834</accession>
<comment type="caution">
    <text evidence="1">The sequence shown here is derived from an EMBL/GenBank/DDBJ whole genome shotgun (WGS) entry which is preliminary data.</text>
</comment>
<evidence type="ECO:0008006" key="3">
    <source>
        <dbReference type="Google" id="ProtNLM"/>
    </source>
</evidence>
<dbReference type="InParanoid" id="A0A146G834"/>
<name>A0A146G834_TERSA</name>